<comment type="caution">
    <text evidence="2">The sequence shown here is derived from an EMBL/GenBank/DDBJ whole genome shotgun (WGS) entry which is preliminary data.</text>
</comment>
<evidence type="ECO:0000313" key="2">
    <source>
        <dbReference type="EMBL" id="PSU46148.1"/>
    </source>
</evidence>
<dbReference type="Proteomes" id="UP000241405">
    <property type="component" value="Unassembled WGS sequence"/>
</dbReference>
<dbReference type="InterPro" id="IPR058979">
    <property type="entry name" value="LysC-like"/>
</dbReference>
<dbReference type="AlphaFoldDB" id="A0A2T3JBB9"/>
<evidence type="ECO:0000313" key="3">
    <source>
        <dbReference type="Proteomes" id="UP000241405"/>
    </source>
</evidence>
<dbReference type="RefSeq" id="WP_107192000.1">
    <property type="nucleotide sequence ID" value="NZ_PYMN01000061.1"/>
</dbReference>
<sequence length="103" mass="11629">MIKQSSVPISKYSRKHYQPIPVLILVTLSLLLSGCTSPTRVITKTETLYVLPPIGLVVPCYKPTLIATTPAELPVDTLKLKSALRECAQYVDDYLRWRKLKDE</sequence>
<reference evidence="3 4" key="1">
    <citation type="submission" date="2018-03" db="EMBL/GenBank/DDBJ databases">
        <title>Whole genome sequencing of Histamine producing bacteria.</title>
        <authorList>
            <person name="Butler K."/>
        </authorList>
    </citation>
    <scope>NUCLEOTIDE SEQUENCE [LARGE SCALE GENOMIC DNA]</scope>
    <source>
        <strain evidence="2 4">FS-6.1</strain>
        <strain evidence="1 3">FS-6.2</strain>
    </source>
</reference>
<dbReference type="PROSITE" id="PS51257">
    <property type="entry name" value="PROKAR_LIPOPROTEIN"/>
    <property type="match status" value="1"/>
</dbReference>
<keyword evidence="3" id="KW-1185">Reference proteome</keyword>
<evidence type="ECO:0000313" key="1">
    <source>
        <dbReference type="EMBL" id="PSU19611.1"/>
    </source>
</evidence>
<dbReference type="Pfam" id="PF23793">
    <property type="entry name" value="LysC"/>
    <property type="match status" value="1"/>
</dbReference>
<gene>
    <name evidence="2" type="ORF">C9J18_21015</name>
    <name evidence="1" type="ORF">CTM96_20965</name>
</gene>
<protein>
    <submittedName>
        <fullName evidence="2">Uncharacterized protein</fullName>
    </submittedName>
</protein>
<name>A0A2T3JBB9_PHOPO</name>
<proteinExistence type="predicted"/>
<dbReference type="EMBL" id="PYMP01000035">
    <property type="protein sequence ID" value="PSU46148.1"/>
    <property type="molecule type" value="Genomic_DNA"/>
</dbReference>
<accession>A0A2T3JBB9</accession>
<dbReference type="Proteomes" id="UP000241618">
    <property type="component" value="Unassembled WGS sequence"/>
</dbReference>
<organism evidence="2 4">
    <name type="scientific">Photobacterium phosphoreum</name>
    <dbReference type="NCBI Taxonomy" id="659"/>
    <lineage>
        <taxon>Bacteria</taxon>
        <taxon>Pseudomonadati</taxon>
        <taxon>Pseudomonadota</taxon>
        <taxon>Gammaproteobacteria</taxon>
        <taxon>Vibrionales</taxon>
        <taxon>Vibrionaceae</taxon>
        <taxon>Photobacterium</taxon>
    </lineage>
</organism>
<evidence type="ECO:0000313" key="4">
    <source>
        <dbReference type="Proteomes" id="UP000241618"/>
    </source>
</evidence>
<dbReference type="EMBL" id="PYMO01000039">
    <property type="protein sequence ID" value="PSU19611.1"/>
    <property type="molecule type" value="Genomic_DNA"/>
</dbReference>